<evidence type="ECO:0000313" key="3">
    <source>
        <dbReference type="EMBL" id="MBG3878260.1"/>
    </source>
</evidence>
<feature type="region of interest" description="Disordered" evidence="1">
    <location>
        <begin position="217"/>
        <end position="241"/>
    </location>
</feature>
<organism evidence="3 4">
    <name type="scientific">Nitratidesulfovibrio oxamicus</name>
    <dbReference type="NCBI Taxonomy" id="32016"/>
    <lineage>
        <taxon>Bacteria</taxon>
        <taxon>Pseudomonadati</taxon>
        <taxon>Thermodesulfobacteriota</taxon>
        <taxon>Desulfovibrionia</taxon>
        <taxon>Desulfovibrionales</taxon>
        <taxon>Desulfovibrionaceae</taxon>
        <taxon>Nitratidesulfovibrio</taxon>
    </lineage>
</organism>
<dbReference type="EMBL" id="VRYY01000522">
    <property type="protein sequence ID" value="MBG3878260.1"/>
    <property type="molecule type" value="Genomic_DNA"/>
</dbReference>
<reference evidence="3 4" key="1">
    <citation type="submission" date="2019-08" db="EMBL/GenBank/DDBJ databases">
        <authorList>
            <person name="Luo N."/>
        </authorList>
    </citation>
    <scope>NUCLEOTIDE SEQUENCE [LARGE SCALE GENOMIC DNA]</scope>
    <source>
        <strain evidence="3 4">NCIMB 9442</strain>
    </source>
</reference>
<feature type="chain" id="PRO_5047056256" description="Secreted protein" evidence="2">
    <location>
        <begin position="25"/>
        <end position="241"/>
    </location>
</feature>
<feature type="non-terminal residue" evidence="3">
    <location>
        <position position="241"/>
    </location>
</feature>
<feature type="signal peptide" evidence="2">
    <location>
        <begin position="1"/>
        <end position="24"/>
    </location>
</feature>
<evidence type="ECO:0008006" key="5">
    <source>
        <dbReference type="Google" id="ProtNLM"/>
    </source>
</evidence>
<sequence length="241" mass="25024">MPIRHAVLAALFAAFVLTAPSAPAKGAGTRYEQVGEHYDVSIHYPVLHHAAVDADIARIVWKLTDAFCRVAGHGLPPLSAAGPRPGQNDGSAGTGRPDKPDRIGPTGRGSPSARINPARSATPTGAAQGVPRAGADVYAPVRRDWLTATHRISQPSGNAVSIIFEVQTGLWGRDDAAVSHDVLAVSYDLAAGRRIELYDLFGDDDCADAVLTAHLRRRSGGGTHDGRDGGEGASAAPAPVP</sequence>
<comment type="caution">
    <text evidence="3">The sequence shown here is derived from an EMBL/GenBank/DDBJ whole genome shotgun (WGS) entry which is preliminary data.</text>
</comment>
<gene>
    <name evidence="3" type="ORF">FVW20_14880</name>
</gene>
<dbReference type="Proteomes" id="UP001194469">
    <property type="component" value="Unassembled WGS sequence"/>
</dbReference>
<evidence type="ECO:0000256" key="2">
    <source>
        <dbReference type="SAM" id="SignalP"/>
    </source>
</evidence>
<evidence type="ECO:0000256" key="1">
    <source>
        <dbReference type="SAM" id="MobiDB-lite"/>
    </source>
</evidence>
<accession>A0ABS0J721</accession>
<keyword evidence="4" id="KW-1185">Reference proteome</keyword>
<evidence type="ECO:0000313" key="4">
    <source>
        <dbReference type="Proteomes" id="UP001194469"/>
    </source>
</evidence>
<dbReference type="RefSeq" id="WP_196610220.1">
    <property type="nucleotide sequence ID" value="NZ_VRYY01000522.1"/>
</dbReference>
<feature type="region of interest" description="Disordered" evidence="1">
    <location>
        <begin position="77"/>
        <end position="133"/>
    </location>
</feature>
<keyword evidence="2" id="KW-0732">Signal</keyword>
<proteinExistence type="predicted"/>
<name>A0ABS0J721_9BACT</name>
<protein>
    <recommendedName>
        <fullName evidence="5">Secreted protein</fullName>
    </recommendedName>
</protein>